<keyword evidence="2" id="KW-1133">Transmembrane helix</keyword>
<name>A0A0D3JMM8_EMIH1</name>
<feature type="transmembrane region" description="Helical" evidence="2">
    <location>
        <begin position="211"/>
        <end position="230"/>
    </location>
</feature>
<keyword evidence="2" id="KW-0812">Transmembrane</keyword>
<proteinExistence type="predicted"/>
<reference evidence="3" key="2">
    <citation type="submission" date="2024-10" db="UniProtKB">
        <authorList>
            <consortium name="EnsemblProtists"/>
        </authorList>
    </citation>
    <scope>IDENTIFICATION</scope>
</reference>
<evidence type="ECO:0000256" key="1">
    <source>
        <dbReference type="SAM" id="MobiDB-lite"/>
    </source>
</evidence>
<feature type="region of interest" description="Disordered" evidence="1">
    <location>
        <begin position="232"/>
        <end position="256"/>
    </location>
</feature>
<dbReference type="PRINTS" id="PR01217">
    <property type="entry name" value="PRICHEXTENSN"/>
</dbReference>
<dbReference type="RefSeq" id="XP_005777192.1">
    <property type="nucleotide sequence ID" value="XM_005777135.1"/>
</dbReference>
<dbReference type="EnsemblProtists" id="EOD24763">
    <property type="protein sequence ID" value="EOD24763"/>
    <property type="gene ID" value="EMIHUDRAFT_115838"/>
</dbReference>
<keyword evidence="4" id="KW-1185">Reference proteome</keyword>
<feature type="compositionally biased region" description="Low complexity" evidence="1">
    <location>
        <begin position="1"/>
        <end position="12"/>
    </location>
</feature>
<dbReference type="KEGG" id="ehx:EMIHUDRAFT_115838"/>
<sequence length="337" mass="35429">MLSAALLLVAVPPQEPPSPPLPPTLPPLPPPPGLPPPPPASPPPPPSSPPASPPPPPSSPPASPPPPPSSPPASPPPPPPPSSPPPFAPPGAPPLLGLECEREAYFRLPTRWFSEREAALLTTALINAAIAVGCGLLFFGLRHASPTIRLRVYSPLAGSWSGASGGAEPWPPDVWIGGLRWLLWPPRWAPESRYTLELCMMIRFLSMNFRLFALFAPLAFLVLLPVNATAPSPPPLPPPPPPPEGVSFPAPPSAPVGGEEGKDYIGGLEALSLNHLPPGALFTTDVLVHSTAAPQLRDAARSSRRRLLYSVLAGICSIALFLLLEAERRVRVFQPAA</sequence>
<dbReference type="GeneID" id="17270308"/>
<evidence type="ECO:0000313" key="3">
    <source>
        <dbReference type="EnsemblProtists" id="EOD24763"/>
    </source>
</evidence>
<dbReference type="AlphaFoldDB" id="A0A0D3JMM8"/>
<feature type="region of interest" description="Disordered" evidence="1">
    <location>
        <begin position="1"/>
        <end position="94"/>
    </location>
</feature>
<dbReference type="HOGENOM" id="CLU_824947_0_0_1"/>
<accession>A0A0D3JMM8</accession>
<feature type="transmembrane region" description="Helical" evidence="2">
    <location>
        <begin position="307"/>
        <end position="324"/>
    </location>
</feature>
<feature type="transmembrane region" description="Helical" evidence="2">
    <location>
        <begin position="118"/>
        <end position="141"/>
    </location>
</feature>
<feature type="compositionally biased region" description="Pro residues" evidence="1">
    <location>
        <begin position="13"/>
        <end position="93"/>
    </location>
</feature>
<dbReference type="Proteomes" id="UP000013827">
    <property type="component" value="Unassembled WGS sequence"/>
</dbReference>
<reference evidence="4" key="1">
    <citation type="journal article" date="2013" name="Nature">
        <title>Pan genome of the phytoplankton Emiliania underpins its global distribution.</title>
        <authorList>
            <person name="Read B.A."/>
            <person name="Kegel J."/>
            <person name="Klute M.J."/>
            <person name="Kuo A."/>
            <person name="Lefebvre S.C."/>
            <person name="Maumus F."/>
            <person name="Mayer C."/>
            <person name="Miller J."/>
            <person name="Monier A."/>
            <person name="Salamov A."/>
            <person name="Young J."/>
            <person name="Aguilar M."/>
            <person name="Claverie J.M."/>
            <person name="Frickenhaus S."/>
            <person name="Gonzalez K."/>
            <person name="Herman E.K."/>
            <person name="Lin Y.C."/>
            <person name="Napier J."/>
            <person name="Ogata H."/>
            <person name="Sarno A.F."/>
            <person name="Shmutz J."/>
            <person name="Schroeder D."/>
            <person name="de Vargas C."/>
            <person name="Verret F."/>
            <person name="von Dassow P."/>
            <person name="Valentin K."/>
            <person name="Van de Peer Y."/>
            <person name="Wheeler G."/>
            <person name="Dacks J.B."/>
            <person name="Delwiche C.F."/>
            <person name="Dyhrman S.T."/>
            <person name="Glockner G."/>
            <person name="John U."/>
            <person name="Richards T."/>
            <person name="Worden A.Z."/>
            <person name="Zhang X."/>
            <person name="Grigoriev I.V."/>
            <person name="Allen A.E."/>
            <person name="Bidle K."/>
            <person name="Borodovsky M."/>
            <person name="Bowler C."/>
            <person name="Brownlee C."/>
            <person name="Cock J.M."/>
            <person name="Elias M."/>
            <person name="Gladyshev V.N."/>
            <person name="Groth M."/>
            <person name="Guda C."/>
            <person name="Hadaegh A."/>
            <person name="Iglesias-Rodriguez M.D."/>
            <person name="Jenkins J."/>
            <person name="Jones B.M."/>
            <person name="Lawson T."/>
            <person name="Leese F."/>
            <person name="Lindquist E."/>
            <person name="Lobanov A."/>
            <person name="Lomsadze A."/>
            <person name="Malik S.B."/>
            <person name="Marsh M.E."/>
            <person name="Mackinder L."/>
            <person name="Mock T."/>
            <person name="Mueller-Roeber B."/>
            <person name="Pagarete A."/>
            <person name="Parker M."/>
            <person name="Probert I."/>
            <person name="Quesneville H."/>
            <person name="Raines C."/>
            <person name="Rensing S.A."/>
            <person name="Riano-Pachon D.M."/>
            <person name="Richier S."/>
            <person name="Rokitta S."/>
            <person name="Shiraiwa Y."/>
            <person name="Soanes D.M."/>
            <person name="van der Giezen M."/>
            <person name="Wahlund T.M."/>
            <person name="Williams B."/>
            <person name="Wilson W."/>
            <person name="Wolfe G."/>
            <person name="Wurch L.L."/>
        </authorList>
    </citation>
    <scope>NUCLEOTIDE SEQUENCE</scope>
</reference>
<organism evidence="3 4">
    <name type="scientific">Emiliania huxleyi (strain CCMP1516)</name>
    <dbReference type="NCBI Taxonomy" id="280463"/>
    <lineage>
        <taxon>Eukaryota</taxon>
        <taxon>Haptista</taxon>
        <taxon>Haptophyta</taxon>
        <taxon>Prymnesiophyceae</taxon>
        <taxon>Isochrysidales</taxon>
        <taxon>Noelaerhabdaceae</taxon>
        <taxon>Emiliania</taxon>
    </lineage>
</organism>
<feature type="compositionally biased region" description="Pro residues" evidence="1">
    <location>
        <begin position="232"/>
        <end position="254"/>
    </location>
</feature>
<evidence type="ECO:0000256" key="2">
    <source>
        <dbReference type="SAM" id="Phobius"/>
    </source>
</evidence>
<keyword evidence="2" id="KW-0472">Membrane</keyword>
<dbReference type="PaxDb" id="2903-EOD24763"/>
<protein>
    <submittedName>
        <fullName evidence="3">Uncharacterized protein</fullName>
    </submittedName>
</protein>
<evidence type="ECO:0000313" key="4">
    <source>
        <dbReference type="Proteomes" id="UP000013827"/>
    </source>
</evidence>